<accession>A0ACA9NII2</accession>
<feature type="non-terminal residue" evidence="1">
    <location>
        <position position="1"/>
    </location>
</feature>
<dbReference type="EMBL" id="CAJVPW010014941">
    <property type="protein sequence ID" value="CAG8657715.1"/>
    <property type="molecule type" value="Genomic_DNA"/>
</dbReference>
<evidence type="ECO:0000313" key="1">
    <source>
        <dbReference type="EMBL" id="CAG8657715.1"/>
    </source>
</evidence>
<organism evidence="1 2">
    <name type="scientific">Cetraspora pellucida</name>
    <dbReference type="NCBI Taxonomy" id="1433469"/>
    <lineage>
        <taxon>Eukaryota</taxon>
        <taxon>Fungi</taxon>
        <taxon>Fungi incertae sedis</taxon>
        <taxon>Mucoromycota</taxon>
        <taxon>Glomeromycotina</taxon>
        <taxon>Glomeromycetes</taxon>
        <taxon>Diversisporales</taxon>
        <taxon>Gigasporaceae</taxon>
        <taxon>Cetraspora</taxon>
    </lineage>
</organism>
<name>A0ACA9NII2_9GLOM</name>
<sequence>TESESIHVKEQEKLLRIEQEKLAIQKDKNNELEKEIMLQKKL</sequence>
<evidence type="ECO:0000313" key="2">
    <source>
        <dbReference type="Proteomes" id="UP000789366"/>
    </source>
</evidence>
<keyword evidence="2" id="KW-1185">Reference proteome</keyword>
<comment type="caution">
    <text evidence="1">The sequence shown here is derived from an EMBL/GenBank/DDBJ whole genome shotgun (WGS) entry which is preliminary data.</text>
</comment>
<protein>
    <submittedName>
        <fullName evidence="1">11343_t:CDS:1</fullName>
    </submittedName>
</protein>
<reference evidence="1" key="1">
    <citation type="submission" date="2021-06" db="EMBL/GenBank/DDBJ databases">
        <authorList>
            <person name="Kallberg Y."/>
            <person name="Tangrot J."/>
            <person name="Rosling A."/>
        </authorList>
    </citation>
    <scope>NUCLEOTIDE SEQUENCE</scope>
    <source>
        <strain evidence="1">28 12/20/2015</strain>
    </source>
</reference>
<dbReference type="Proteomes" id="UP000789366">
    <property type="component" value="Unassembled WGS sequence"/>
</dbReference>
<gene>
    <name evidence="1" type="ORF">SPELUC_LOCUS9151</name>
</gene>
<proteinExistence type="predicted"/>